<evidence type="ECO:0000313" key="2">
    <source>
        <dbReference type="Proteomes" id="UP000766904"/>
    </source>
</evidence>
<organism evidence="1 2">
    <name type="scientific">Natronococcus pandeyae</name>
    <dbReference type="NCBI Taxonomy" id="2055836"/>
    <lineage>
        <taxon>Archaea</taxon>
        <taxon>Methanobacteriati</taxon>
        <taxon>Methanobacteriota</taxon>
        <taxon>Stenosarchaea group</taxon>
        <taxon>Halobacteria</taxon>
        <taxon>Halobacteriales</taxon>
        <taxon>Natrialbaceae</taxon>
        <taxon>Natronococcus</taxon>
    </lineage>
</organism>
<name>A0A8J8PY20_9EURY</name>
<dbReference type="EMBL" id="PHNJ01000017">
    <property type="protein sequence ID" value="TYL36560.1"/>
    <property type="molecule type" value="Genomic_DNA"/>
</dbReference>
<dbReference type="OrthoDB" id="269729at2157"/>
<proteinExistence type="predicted"/>
<reference evidence="1" key="1">
    <citation type="submission" date="2017-11" db="EMBL/GenBank/DDBJ databases">
        <authorList>
            <person name="Kajale S.C."/>
            <person name="Sharma A."/>
        </authorList>
    </citation>
    <scope>NUCLEOTIDE SEQUENCE</scope>
    <source>
        <strain evidence="1">LS1_42</strain>
    </source>
</reference>
<keyword evidence="2" id="KW-1185">Reference proteome</keyword>
<dbReference type="Proteomes" id="UP000766904">
    <property type="component" value="Unassembled WGS sequence"/>
</dbReference>
<sequence length="698" mass="77269">MLFGSVKSGYGVEVLDRIDRNRYLLWTADTVAPEAVAPNHFSFPVDAAISVATEGITLPTVVPVCVRDGAGSFITSIEQSASETLSEGVYSLELAAPIKLYLRVDSPVTVSSNLMQTYIHFSDETEVLIGARSLHEEPAATITTTDDPRDMIAAVSTFASALKTQSPERSFPSNRGHPPMVERGEKLHIPAGMETPDASIRLEIPPDYRSIYAAAPLVYYLGADLVPADTPRLVTETGFEYALAEERCFEETLERVLKRVFFLDCVVRTEGMHPVDLYERQKVEEGIDHDLTSLYSCPPAERIEAYFDVPFSVLEPQMPDWKVTAHIEPNPKNVEMLPFIAHRLAVVRTSRGNEISPPNEQKAIINEYLRNDSTTSNEQTVTTTGSYVQPKRTDSLEEIWIGGGIPLGANKALLEAYQNRIGRQPTESDIEITIVYNDIDLSSSLVDVETSMNAERDVVDNVYGSRSDLPFDTTIHQDLTVDELRSILRTSTDFLHYIGHIDNEGMRCVDGKLDTATVESVGADAFFLNACQSYRQGYHLIRGGSIGGIATLGDLVNSEAIKMGQTIARLLNRGFPLYAAHEIARDVTLLGGQYVVLGDGGFAITQTESGVANLCEIESIDGEYFGIDIKTYPTARRGMGTIFIPYIKSNNEYFLSGGSLSSFRLSIDELQRFFELEEIPVRINEELRWSHDIDVTTL</sequence>
<accession>A0A8J8PY20</accession>
<gene>
    <name evidence="1" type="ORF">CV102_22260</name>
</gene>
<protein>
    <submittedName>
        <fullName evidence="1">Uncharacterized protein</fullName>
    </submittedName>
</protein>
<dbReference type="AlphaFoldDB" id="A0A8J8PY20"/>
<evidence type="ECO:0000313" key="1">
    <source>
        <dbReference type="EMBL" id="TYL36560.1"/>
    </source>
</evidence>
<comment type="caution">
    <text evidence="1">The sequence shown here is derived from an EMBL/GenBank/DDBJ whole genome shotgun (WGS) entry which is preliminary data.</text>
</comment>